<comment type="subcellular location">
    <subcellularLocation>
        <location evidence="1 6 7">Nucleus</location>
    </subcellularLocation>
</comment>
<name>A0A8H4LTQ2_9HYPO</name>
<dbReference type="SMART" id="SM00389">
    <property type="entry name" value="HOX"/>
    <property type="match status" value="1"/>
</dbReference>
<protein>
    <recommendedName>
        <fullName evidence="9">Homeobox domain-containing protein</fullName>
    </recommendedName>
</protein>
<comment type="similarity">
    <text evidence="2">Belongs to the engrailed homeobox family.</text>
</comment>
<keyword evidence="3 6" id="KW-0238">DNA-binding</keyword>
<dbReference type="EMBL" id="JAAVMX010000008">
    <property type="protein sequence ID" value="KAF4505175.1"/>
    <property type="molecule type" value="Genomic_DNA"/>
</dbReference>
<gene>
    <name evidence="10" type="ORF">G6O67_007150</name>
</gene>
<evidence type="ECO:0000256" key="1">
    <source>
        <dbReference type="ARBA" id="ARBA00004123"/>
    </source>
</evidence>
<feature type="region of interest" description="Disordered" evidence="8">
    <location>
        <begin position="115"/>
        <end position="228"/>
    </location>
</feature>
<keyword evidence="11" id="KW-1185">Reference proteome</keyword>
<dbReference type="InterPro" id="IPR050720">
    <property type="entry name" value="Engrailed_Homeobox_TFs"/>
</dbReference>
<dbReference type="SUPFAM" id="SSF46689">
    <property type="entry name" value="Homeodomain-like"/>
    <property type="match status" value="1"/>
</dbReference>
<evidence type="ECO:0000256" key="2">
    <source>
        <dbReference type="ARBA" id="ARBA00010896"/>
    </source>
</evidence>
<dbReference type="PROSITE" id="PS50071">
    <property type="entry name" value="HOMEOBOX_2"/>
    <property type="match status" value="1"/>
</dbReference>
<keyword evidence="5 6" id="KW-0539">Nucleus</keyword>
<organism evidence="10 11">
    <name type="scientific">Ophiocordyceps sinensis</name>
    <dbReference type="NCBI Taxonomy" id="72228"/>
    <lineage>
        <taxon>Eukaryota</taxon>
        <taxon>Fungi</taxon>
        <taxon>Dikarya</taxon>
        <taxon>Ascomycota</taxon>
        <taxon>Pezizomycotina</taxon>
        <taxon>Sordariomycetes</taxon>
        <taxon>Hypocreomycetidae</taxon>
        <taxon>Hypocreales</taxon>
        <taxon>Ophiocordycipitaceae</taxon>
        <taxon>Ophiocordyceps</taxon>
    </lineage>
</organism>
<dbReference type="Gene3D" id="1.10.10.60">
    <property type="entry name" value="Homeodomain-like"/>
    <property type="match status" value="1"/>
</dbReference>
<dbReference type="GO" id="GO:0000981">
    <property type="term" value="F:DNA-binding transcription factor activity, RNA polymerase II-specific"/>
    <property type="evidence" value="ECO:0007669"/>
    <property type="project" value="InterPro"/>
</dbReference>
<evidence type="ECO:0000313" key="11">
    <source>
        <dbReference type="Proteomes" id="UP000557566"/>
    </source>
</evidence>
<feature type="compositionally biased region" description="Polar residues" evidence="8">
    <location>
        <begin position="182"/>
        <end position="202"/>
    </location>
</feature>
<dbReference type="GO" id="GO:0003677">
    <property type="term" value="F:DNA binding"/>
    <property type="evidence" value="ECO:0007669"/>
    <property type="project" value="UniProtKB-UniRule"/>
</dbReference>
<dbReference type="CDD" id="cd00086">
    <property type="entry name" value="homeodomain"/>
    <property type="match status" value="1"/>
</dbReference>
<evidence type="ECO:0000256" key="5">
    <source>
        <dbReference type="ARBA" id="ARBA00023242"/>
    </source>
</evidence>
<dbReference type="Proteomes" id="UP000557566">
    <property type="component" value="Unassembled WGS sequence"/>
</dbReference>
<dbReference type="OrthoDB" id="6159439at2759"/>
<evidence type="ECO:0000256" key="7">
    <source>
        <dbReference type="RuleBase" id="RU000682"/>
    </source>
</evidence>
<dbReference type="GO" id="GO:0016586">
    <property type="term" value="C:RSC-type complex"/>
    <property type="evidence" value="ECO:0007669"/>
    <property type="project" value="TreeGrafter"/>
</dbReference>
<evidence type="ECO:0000313" key="10">
    <source>
        <dbReference type="EMBL" id="KAF4505175.1"/>
    </source>
</evidence>
<dbReference type="Pfam" id="PF00046">
    <property type="entry name" value="Homeodomain"/>
    <property type="match status" value="1"/>
</dbReference>
<accession>A0A8H4LTQ2</accession>
<comment type="caution">
    <text evidence="10">The sequence shown here is derived from an EMBL/GenBank/DDBJ whole genome shotgun (WGS) entry which is preliminary data.</text>
</comment>
<feature type="compositionally biased region" description="Basic and acidic residues" evidence="8">
    <location>
        <begin position="115"/>
        <end position="134"/>
    </location>
</feature>
<dbReference type="PROSITE" id="PS00027">
    <property type="entry name" value="HOMEOBOX_1"/>
    <property type="match status" value="1"/>
</dbReference>
<evidence type="ECO:0000256" key="8">
    <source>
        <dbReference type="SAM" id="MobiDB-lite"/>
    </source>
</evidence>
<proteinExistence type="inferred from homology"/>
<feature type="domain" description="Homeobox" evidence="9">
    <location>
        <begin position="55"/>
        <end position="115"/>
    </location>
</feature>
<dbReference type="InterPro" id="IPR001356">
    <property type="entry name" value="HD"/>
</dbReference>
<dbReference type="InterPro" id="IPR017970">
    <property type="entry name" value="Homeobox_CS"/>
</dbReference>
<feature type="DNA-binding region" description="Homeobox" evidence="6">
    <location>
        <begin position="57"/>
        <end position="116"/>
    </location>
</feature>
<evidence type="ECO:0000256" key="3">
    <source>
        <dbReference type="ARBA" id="ARBA00023125"/>
    </source>
</evidence>
<sequence>MGTFSQPQWPSWAYSGLEETFSPYTQLPNYPTYLADSMETYQNHHNRHLVHHHMSRATESKPRLSKDEVEVLEAEFQKNHKPSSSTKKALAESMRVDNARINNWFQNRRAREKKDNNIREYEARQRLEKEKTDAESGSQPDTSRHCDLVASSAPFPQPRLNSRPHADATRSPSPMSLPDACSETTDTSQGCDTGSPPLSTPHSRPVTPPSVSFSGRDKPESSSRVVGGELSDQVDGFFNVSDMCVNDTHHGLPMEGSQLLLSVDTKTSSHPFGGYQGFLSPEARRHDSEGLEQSFNAAALHQSPVSDDSLPASPQTSDVAARRNRRPAPLAVGERRSHSYYTPRTSMDLDRRGERASPMRRVASSTGSSRVRKAVATPRSPFYDVTADLALKTRRSSGIVCPTGSRAPPTPDTPVALHQRGLVDGALSYSLDRKYMSADMALQDPTLRTPPTTPGFMESLFSMGSGYDVSISEEALISPGIARLPGGFDMSAVTGDMSDLIGSQGNCPNQHAPSLLPSQMGHTYFGGGNFLGAGLAGYDWSDVSTPTLSPPGPQHRQSGY</sequence>
<dbReference type="InterPro" id="IPR009057">
    <property type="entry name" value="Homeodomain-like_sf"/>
</dbReference>
<dbReference type="PANTHER" id="PTHR24341">
    <property type="entry name" value="HOMEOBOX PROTEIN ENGRAILED"/>
    <property type="match status" value="1"/>
</dbReference>
<evidence type="ECO:0000256" key="6">
    <source>
        <dbReference type="PROSITE-ProRule" id="PRU00108"/>
    </source>
</evidence>
<dbReference type="AlphaFoldDB" id="A0A8H4LTQ2"/>
<keyword evidence="4 6" id="KW-0371">Homeobox</keyword>
<dbReference type="PANTHER" id="PTHR24341:SF6">
    <property type="entry name" value="HOMEOBOX PROTEIN INVECTED"/>
    <property type="match status" value="1"/>
</dbReference>
<evidence type="ECO:0000256" key="4">
    <source>
        <dbReference type="ARBA" id="ARBA00023155"/>
    </source>
</evidence>
<reference evidence="10 11" key="1">
    <citation type="journal article" date="2020" name="Genome Biol. Evol.">
        <title>A new high-quality draft genome assembly of the Chinese cordyceps Ophiocordyceps sinensis.</title>
        <authorList>
            <person name="Shu R."/>
            <person name="Zhang J."/>
            <person name="Meng Q."/>
            <person name="Zhang H."/>
            <person name="Zhou G."/>
            <person name="Li M."/>
            <person name="Wu P."/>
            <person name="Zhao Y."/>
            <person name="Chen C."/>
            <person name="Qin Q."/>
        </authorList>
    </citation>
    <scope>NUCLEOTIDE SEQUENCE [LARGE SCALE GENOMIC DNA]</scope>
    <source>
        <strain evidence="10 11">IOZ07</strain>
    </source>
</reference>
<evidence type="ECO:0000259" key="9">
    <source>
        <dbReference type="PROSITE" id="PS50071"/>
    </source>
</evidence>
<feature type="region of interest" description="Disordered" evidence="8">
    <location>
        <begin position="302"/>
        <end position="373"/>
    </location>
</feature>
<feature type="compositionally biased region" description="Basic and acidic residues" evidence="8">
    <location>
        <begin position="347"/>
        <end position="357"/>
    </location>
</feature>